<organism evidence="2 3">
    <name type="scientific">Reyranella humidisoli</name>
    <dbReference type="NCBI Taxonomy" id="2849149"/>
    <lineage>
        <taxon>Bacteria</taxon>
        <taxon>Pseudomonadati</taxon>
        <taxon>Pseudomonadota</taxon>
        <taxon>Alphaproteobacteria</taxon>
        <taxon>Hyphomicrobiales</taxon>
        <taxon>Reyranellaceae</taxon>
        <taxon>Reyranella</taxon>
    </lineage>
</organism>
<accession>A0ABS6IM40</accession>
<dbReference type="Pfam" id="PF00582">
    <property type="entry name" value="Usp"/>
    <property type="match status" value="1"/>
</dbReference>
<dbReference type="RefSeq" id="WP_216962525.1">
    <property type="nucleotide sequence ID" value="NZ_JAHOPB010000001.1"/>
</dbReference>
<reference evidence="2 3" key="1">
    <citation type="submission" date="2021-06" db="EMBL/GenBank/DDBJ databases">
        <authorList>
            <person name="Lee D.H."/>
        </authorList>
    </citation>
    <scope>NUCLEOTIDE SEQUENCE [LARGE SCALE GENOMIC DNA]</scope>
    <source>
        <strain evidence="2 3">MMS21-HV4-11</strain>
    </source>
</reference>
<feature type="domain" description="UspA" evidence="1">
    <location>
        <begin position="157"/>
        <end position="277"/>
    </location>
</feature>
<gene>
    <name evidence="2" type="ORF">KQ910_16535</name>
</gene>
<protein>
    <submittedName>
        <fullName evidence="2">Universal stress protein</fullName>
    </submittedName>
</protein>
<evidence type="ECO:0000313" key="3">
    <source>
        <dbReference type="Proteomes" id="UP000727907"/>
    </source>
</evidence>
<dbReference type="EMBL" id="JAHOPB010000001">
    <property type="protein sequence ID" value="MBU8875383.1"/>
    <property type="molecule type" value="Genomic_DNA"/>
</dbReference>
<comment type="caution">
    <text evidence="2">The sequence shown here is derived from an EMBL/GenBank/DDBJ whole genome shotgun (WGS) entry which is preliminary data.</text>
</comment>
<evidence type="ECO:0000313" key="2">
    <source>
        <dbReference type="EMBL" id="MBU8875383.1"/>
    </source>
</evidence>
<keyword evidence="3" id="KW-1185">Reference proteome</keyword>
<sequence>MNTTRRAYMPLATYPETVEDEAVLAAAGFAMSLGGELVVTTFSVDIPRVQSPLAGLLIDIPGLVQAAEDKSKSECARLQSLIGGLAAPPAVNCTSRKILLSGLLDAAAAEARYYDLAVLPWSREEASAQHLIEAVVFGSGRPAILVPSSAQPAAKLDHIAIAWDASRVAARALGDALPLLADGGRVTVLTVGDEKPLAGAALASLLASSLEKRGVKAHPMEITLGEKTIAQALQEKALAEGAQMLAMGGFGHSRLRDFVLGGATTGVFADLRLPVLLSH</sequence>
<evidence type="ECO:0000259" key="1">
    <source>
        <dbReference type="Pfam" id="PF00582"/>
    </source>
</evidence>
<proteinExistence type="predicted"/>
<dbReference type="InterPro" id="IPR006016">
    <property type="entry name" value="UspA"/>
</dbReference>
<name>A0ABS6IM40_9HYPH</name>
<dbReference type="CDD" id="cd00293">
    <property type="entry name" value="USP-like"/>
    <property type="match status" value="1"/>
</dbReference>
<dbReference type="Proteomes" id="UP000727907">
    <property type="component" value="Unassembled WGS sequence"/>
</dbReference>